<proteinExistence type="predicted"/>
<dbReference type="GO" id="GO:0016779">
    <property type="term" value="F:nucleotidyltransferase activity"/>
    <property type="evidence" value="ECO:0007669"/>
    <property type="project" value="UniProtKB-KW"/>
</dbReference>
<protein>
    <submittedName>
        <fullName evidence="1">Aminoglycoside 6-adenylyltransferase</fullName>
    </submittedName>
</protein>
<dbReference type="SUPFAM" id="SSF81301">
    <property type="entry name" value="Nucleotidyltransferase"/>
    <property type="match status" value="1"/>
</dbReference>
<evidence type="ECO:0000313" key="1">
    <source>
        <dbReference type="EMBL" id="NGO71089.1"/>
    </source>
</evidence>
<dbReference type="InterPro" id="IPR007530">
    <property type="entry name" value="Aminoglycoside_adenylylTfrase"/>
</dbReference>
<dbReference type="EMBL" id="JAAKZZ010000262">
    <property type="protein sequence ID" value="NGO71089.1"/>
    <property type="molecule type" value="Genomic_DNA"/>
</dbReference>
<reference evidence="1 2" key="1">
    <citation type="submission" date="2020-02" db="EMBL/GenBank/DDBJ databases">
        <title>Whole-genome analyses of novel actinobacteria.</title>
        <authorList>
            <person name="Sahin N."/>
            <person name="Tatar D."/>
        </authorList>
    </citation>
    <scope>NUCLEOTIDE SEQUENCE [LARGE SCALE GENOMIC DNA]</scope>
    <source>
        <strain evidence="1 2">SB3404</strain>
    </source>
</reference>
<comment type="caution">
    <text evidence="1">The sequence shown here is derived from an EMBL/GenBank/DDBJ whole genome shotgun (WGS) entry which is preliminary data.</text>
</comment>
<dbReference type="Proteomes" id="UP000477722">
    <property type="component" value="Unassembled WGS sequence"/>
</dbReference>
<accession>A0A6G4X0L1</accession>
<dbReference type="InterPro" id="IPR043519">
    <property type="entry name" value="NT_sf"/>
</dbReference>
<keyword evidence="1" id="KW-0548">Nucleotidyltransferase</keyword>
<dbReference type="SUPFAM" id="SSF81631">
    <property type="entry name" value="PAP/OAS1 substrate-binding domain"/>
    <property type="match status" value="1"/>
</dbReference>
<dbReference type="RefSeq" id="WP_165300734.1">
    <property type="nucleotide sequence ID" value="NZ_JAAKZZ010000262.1"/>
</dbReference>
<sequence length="285" mass="31297">MEDPQELLQAVLDFAQRAEGVHAVVQTGSRARGSRVDSLSDLDIELVGPGTAALAGEDAWLEQIGPVLVALHLPNEEPDEPGWPTCLAVFAGGRKVDFTLAGPERLERLAREGLDDLYGRGYTVHLDKTGLARGLAPSEPQAPRWEPPDEEDFEDNQREFWFEATQVPVYAARGDLWPAALRLAELRDLLLTMLEWHAKVRSGGAADTWHNGHHLAEWLAEPYRSRLPELFAGYEAADTVRALRALTEVYAEAAAEVGSALGLPVLGLHQRVLRHLDEVMATPLG</sequence>
<evidence type="ECO:0000313" key="2">
    <source>
        <dbReference type="Proteomes" id="UP000477722"/>
    </source>
</evidence>
<organism evidence="1 2">
    <name type="scientific">Streptomyces boncukensis</name>
    <dbReference type="NCBI Taxonomy" id="2711219"/>
    <lineage>
        <taxon>Bacteria</taxon>
        <taxon>Bacillati</taxon>
        <taxon>Actinomycetota</taxon>
        <taxon>Actinomycetes</taxon>
        <taxon>Kitasatosporales</taxon>
        <taxon>Streptomycetaceae</taxon>
        <taxon>Streptomyces</taxon>
    </lineage>
</organism>
<keyword evidence="1" id="KW-0808">Transferase</keyword>
<dbReference type="Pfam" id="PF04439">
    <property type="entry name" value="Adenyl_transf"/>
    <property type="match status" value="1"/>
</dbReference>
<dbReference type="Gene3D" id="3.30.460.10">
    <property type="entry name" value="Beta Polymerase, domain 2"/>
    <property type="match status" value="1"/>
</dbReference>
<dbReference type="AlphaFoldDB" id="A0A6G4X0L1"/>
<keyword evidence="2" id="KW-1185">Reference proteome</keyword>
<gene>
    <name evidence="1" type="ORF">G5C65_22545</name>
</gene>
<name>A0A6G4X0L1_9ACTN</name>
<dbReference type="Gene3D" id="1.20.120.330">
    <property type="entry name" value="Nucleotidyltransferases domain 2"/>
    <property type="match status" value="1"/>
</dbReference>